<dbReference type="PROSITE" id="PS50219">
    <property type="entry name" value="CNH"/>
    <property type="match status" value="1"/>
</dbReference>
<dbReference type="InterPro" id="IPR008271">
    <property type="entry name" value="Ser/Thr_kinase_AS"/>
</dbReference>
<keyword evidence="4" id="KW-0808">Transferase</keyword>
<evidence type="ECO:0000313" key="14">
    <source>
        <dbReference type="Ensembl" id="ENSGEVP00005029210.1"/>
    </source>
</evidence>
<dbReference type="SUPFAM" id="SSF56112">
    <property type="entry name" value="Protein kinase-like (PK-like)"/>
    <property type="match status" value="1"/>
</dbReference>
<dbReference type="FunFam" id="3.30.200.20:FF:000006">
    <property type="entry name" value="TRAF2 and NCK-interacting protein kinase isoform 4"/>
    <property type="match status" value="1"/>
</dbReference>
<evidence type="ECO:0000259" key="12">
    <source>
        <dbReference type="PROSITE" id="PS50011"/>
    </source>
</evidence>
<comment type="catalytic activity">
    <reaction evidence="9">
        <text>L-seryl-[protein] + ATP = O-phospho-L-seryl-[protein] + ADP + H(+)</text>
        <dbReference type="Rhea" id="RHEA:17989"/>
        <dbReference type="Rhea" id="RHEA-COMP:9863"/>
        <dbReference type="Rhea" id="RHEA-COMP:11604"/>
        <dbReference type="ChEBI" id="CHEBI:15378"/>
        <dbReference type="ChEBI" id="CHEBI:29999"/>
        <dbReference type="ChEBI" id="CHEBI:30616"/>
        <dbReference type="ChEBI" id="CHEBI:83421"/>
        <dbReference type="ChEBI" id="CHEBI:456216"/>
        <dbReference type="EC" id="2.7.11.1"/>
    </reaction>
</comment>
<evidence type="ECO:0000256" key="8">
    <source>
        <dbReference type="ARBA" id="ARBA00047899"/>
    </source>
</evidence>
<protein>
    <recommendedName>
        <fullName evidence="2">non-specific serine/threonine protein kinase</fullName>
        <ecNumber evidence="2">2.7.11.1</ecNumber>
    </recommendedName>
</protein>
<dbReference type="InterPro" id="IPR011009">
    <property type="entry name" value="Kinase-like_dom_sf"/>
</dbReference>
<evidence type="ECO:0000256" key="6">
    <source>
        <dbReference type="ARBA" id="ARBA00022777"/>
    </source>
</evidence>
<dbReference type="Proteomes" id="UP000694390">
    <property type="component" value="Unassembled WGS sequence"/>
</dbReference>
<dbReference type="AlphaFoldDB" id="A0A8C4YR19"/>
<dbReference type="PROSITE" id="PS00108">
    <property type="entry name" value="PROTEIN_KINASE_ST"/>
    <property type="match status" value="1"/>
</dbReference>
<dbReference type="InterPro" id="IPR001180">
    <property type="entry name" value="CNH_dom"/>
</dbReference>
<dbReference type="SMART" id="SM00036">
    <property type="entry name" value="CNH"/>
    <property type="match status" value="1"/>
</dbReference>
<dbReference type="Pfam" id="PF00780">
    <property type="entry name" value="CNH"/>
    <property type="match status" value="1"/>
</dbReference>
<dbReference type="GO" id="GO:0004674">
    <property type="term" value="F:protein serine/threonine kinase activity"/>
    <property type="evidence" value="ECO:0007669"/>
    <property type="project" value="UniProtKB-KW"/>
</dbReference>
<evidence type="ECO:0000256" key="10">
    <source>
        <dbReference type="PROSITE-ProRule" id="PRU10141"/>
    </source>
</evidence>
<evidence type="ECO:0000256" key="3">
    <source>
        <dbReference type="ARBA" id="ARBA00022527"/>
    </source>
</evidence>
<dbReference type="GO" id="GO:0005524">
    <property type="term" value="F:ATP binding"/>
    <property type="evidence" value="ECO:0007669"/>
    <property type="project" value="UniProtKB-UniRule"/>
</dbReference>
<dbReference type="InterPro" id="IPR051700">
    <property type="entry name" value="STE20_Ser-Thr_kinase"/>
</dbReference>
<evidence type="ECO:0000256" key="2">
    <source>
        <dbReference type="ARBA" id="ARBA00012513"/>
    </source>
</evidence>
<evidence type="ECO:0000256" key="9">
    <source>
        <dbReference type="ARBA" id="ARBA00048679"/>
    </source>
</evidence>
<dbReference type="InterPro" id="IPR017441">
    <property type="entry name" value="Protein_kinase_ATP_BS"/>
</dbReference>
<feature type="domain" description="CNH" evidence="13">
    <location>
        <begin position="727"/>
        <end position="1014"/>
    </location>
</feature>
<evidence type="ECO:0000259" key="13">
    <source>
        <dbReference type="PROSITE" id="PS50219"/>
    </source>
</evidence>
<keyword evidence="3" id="KW-0723">Serine/threonine-protein kinase</keyword>
<dbReference type="GeneTree" id="ENSGT00950000183196"/>
<feature type="region of interest" description="Disordered" evidence="11">
    <location>
        <begin position="648"/>
        <end position="679"/>
    </location>
</feature>
<dbReference type="Gene3D" id="1.10.510.10">
    <property type="entry name" value="Transferase(Phosphotransferase) domain 1"/>
    <property type="match status" value="1"/>
</dbReference>
<feature type="binding site" evidence="10">
    <location>
        <position position="48"/>
    </location>
    <ligand>
        <name>ATP</name>
        <dbReference type="ChEBI" id="CHEBI:30616"/>
    </ligand>
</feature>
<proteinExistence type="inferred from homology"/>
<dbReference type="Gene3D" id="3.30.200.20">
    <property type="entry name" value="Phosphorylase Kinase, domain 1"/>
    <property type="match status" value="1"/>
</dbReference>
<evidence type="ECO:0000256" key="5">
    <source>
        <dbReference type="ARBA" id="ARBA00022741"/>
    </source>
</evidence>
<evidence type="ECO:0000256" key="7">
    <source>
        <dbReference type="ARBA" id="ARBA00022840"/>
    </source>
</evidence>
<dbReference type="OrthoDB" id="8957712at2759"/>
<evidence type="ECO:0000256" key="4">
    <source>
        <dbReference type="ARBA" id="ARBA00022679"/>
    </source>
</evidence>
<dbReference type="EC" id="2.7.11.1" evidence="2"/>
<evidence type="ECO:0000313" key="15">
    <source>
        <dbReference type="Proteomes" id="UP000694390"/>
    </source>
</evidence>
<feature type="compositionally biased region" description="Polar residues" evidence="11">
    <location>
        <begin position="573"/>
        <end position="584"/>
    </location>
</feature>
<evidence type="ECO:0000256" key="11">
    <source>
        <dbReference type="SAM" id="MobiDB-lite"/>
    </source>
</evidence>
<keyword evidence="7 10" id="KW-0067">ATP-binding</keyword>
<dbReference type="PROSITE" id="PS00107">
    <property type="entry name" value="PROTEIN_KINASE_ATP"/>
    <property type="match status" value="1"/>
</dbReference>
<keyword evidence="6" id="KW-0418">Kinase</keyword>
<comment type="similarity">
    <text evidence="1">Belongs to the protein kinase superfamily. STE Ser/Thr protein kinase family. STE20 subfamily.</text>
</comment>
<dbReference type="SMART" id="SM00220">
    <property type="entry name" value="S_TKc"/>
    <property type="match status" value="1"/>
</dbReference>
<keyword evidence="15" id="KW-1185">Reference proteome</keyword>
<dbReference type="Pfam" id="PF00069">
    <property type="entry name" value="Pkinase"/>
    <property type="match status" value="1"/>
</dbReference>
<keyword evidence="5 10" id="KW-0547">Nucleotide-binding</keyword>
<accession>A0A8C4YR19</accession>
<reference evidence="14" key="1">
    <citation type="submission" date="2025-08" db="UniProtKB">
        <authorList>
            <consortium name="Ensembl"/>
        </authorList>
    </citation>
    <scope>IDENTIFICATION</scope>
</reference>
<dbReference type="Ensembl" id="ENSGEVT00005030691.1">
    <property type="protein sequence ID" value="ENSGEVP00005029210.1"/>
    <property type="gene ID" value="ENSGEVG00005016795.1"/>
</dbReference>
<organism evidence="14 15">
    <name type="scientific">Gopherus evgoodei</name>
    <name type="common">Goodes thornscrub tortoise</name>
    <dbReference type="NCBI Taxonomy" id="1825980"/>
    <lineage>
        <taxon>Eukaryota</taxon>
        <taxon>Metazoa</taxon>
        <taxon>Chordata</taxon>
        <taxon>Craniata</taxon>
        <taxon>Vertebrata</taxon>
        <taxon>Euteleostomi</taxon>
        <taxon>Archelosauria</taxon>
        <taxon>Testudinata</taxon>
        <taxon>Testudines</taxon>
        <taxon>Cryptodira</taxon>
        <taxon>Durocryptodira</taxon>
        <taxon>Testudinoidea</taxon>
        <taxon>Testudinidae</taxon>
        <taxon>Gopherus</taxon>
    </lineage>
</organism>
<dbReference type="CDD" id="cd22265">
    <property type="entry name" value="UDM1_RNF168"/>
    <property type="match status" value="1"/>
</dbReference>
<dbReference type="PROSITE" id="PS50011">
    <property type="entry name" value="PROTEIN_KINASE_DOM"/>
    <property type="match status" value="1"/>
</dbReference>
<evidence type="ECO:0000256" key="1">
    <source>
        <dbReference type="ARBA" id="ARBA00008874"/>
    </source>
</evidence>
<feature type="region of interest" description="Disordered" evidence="11">
    <location>
        <begin position="420"/>
        <end position="486"/>
    </location>
</feature>
<feature type="domain" description="Protein kinase" evidence="12">
    <location>
        <begin position="19"/>
        <end position="283"/>
    </location>
</feature>
<dbReference type="FunFam" id="1.10.510.10:FF:000003">
    <property type="entry name" value="TRAF2 and NCK-interacting protein kinase isoform 4"/>
    <property type="match status" value="1"/>
</dbReference>
<dbReference type="PANTHER" id="PTHR47096:SF1">
    <property type="entry name" value="MISSHAPEN LIKE KINASE 1"/>
    <property type="match status" value="1"/>
</dbReference>
<name>A0A8C4YR19_9SAUR</name>
<sequence>RGPQSPARRGLRSDPAGIFELVEVVGNGTYGQVYKGRHVKTGQLAAIKVMDVTEDEEEEIKQEINMLKKYSHHRNIATYYGAFIKKSPAGNDDQLWLVMEFCGAGSVTDLVKNTKGNALKEDCIAYICREILRGLAHLHAHKVIHRDIKGQNVLLTENAEVKLVDFGVSAQLDRTVGRRNTFIGTPYWMAPEVIACDENPDATYDYRSDIWSLGITAIEMAEGAPPLCDMHPMRALFLIPRNPPPKLKSKKWSKKFIDFIDTCLIKAYMSRPPTEQLLKFPFIRDQPTERQVRIQLKDHIDRSRKKRGEKDETEYEYSGSEEEDDSHGEEGEPSSIMNVPGESTLRREFLRLQQENKSHSEAALKHQQQLAAQHRDSEAHIKQLLHERQRRIEEQKEERRRVEEVSRPDAWVPLPAASLTLQPEGRAPQPPDPAPPQEYKRKQLEEQRQSERLQRQLQQEHAYLKSLQQQQQLQKQQPGAPASEKKPLYHYSRGAAHSADKPAWAREVRAASGRAGAGGRCRGRAGLRGAGRWGAGTGCGLGSEGRAWGAGAGDGGEGRWGAGAGCGLGSEGFSTSEAKQTTIPSAPHFPLRSHCANPSSRMDSGVTRPSTRPCCERPGLRPPRSVKRCGGHRGVMGGTGVLGSTRLRGARHAAPAAGRRARRGAPGGGQGPTADPHLPPALVGADPRQLEQLQLEVRKGSVVNVNPTNTRPHSDTPEIRKYKKRFNSEILCAALWGVNLLVGTENGLMLLDRSGQGRVYGLISRRRFQQMDVLEGLNLLTTISGKRNKLRVYYLSWLRNKILHNDPEVEKKQGWTTVGDMEGCVHYRMVKYERIKFLVIALKNSVEVYAWAPKPYHKFMAFKSFADLPHRPLLVELTVEEGQRLKVIYGSCAGFHAIDVDSGNNYDIYIPVHIQTHVTPHAIIFLPHTEGMEMLLCYEDEGVYVNTYGRIIKDVVLQWGEMPTSVAYICSNQIMGWGEKAIEIRSVETGHLDGVFMHKRAQRLKFLCERNDKVFFASVRSGGSSQVYFMTLNRNCIMNW</sequence>
<feature type="compositionally biased region" description="Basic and acidic residues" evidence="11">
    <location>
        <begin position="438"/>
        <end position="454"/>
    </location>
</feature>
<feature type="region of interest" description="Disordered" evidence="11">
    <location>
        <begin position="356"/>
        <end position="377"/>
    </location>
</feature>
<dbReference type="GO" id="GO:0005829">
    <property type="term" value="C:cytosol"/>
    <property type="evidence" value="ECO:0007669"/>
    <property type="project" value="TreeGrafter"/>
</dbReference>
<gene>
    <name evidence="14" type="primary">MINK1</name>
</gene>
<dbReference type="PANTHER" id="PTHR47096">
    <property type="entry name" value="MISSHAPEN LIKE KINASE 1"/>
    <property type="match status" value="1"/>
</dbReference>
<comment type="catalytic activity">
    <reaction evidence="8">
        <text>L-threonyl-[protein] + ATP = O-phospho-L-threonyl-[protein] + ADP + H(+)</text>
        <dbReference type="Rhea" id="RHEA:46608"/>
        <dbReference type="Rhea" id="RHEA-COMP:11060"/>
        <dbReference type="Rhea" id="RHEA-COMP:11605"/>
        <dbReference type="ChEBI" id="CHEBI:15378"/>
        <dbReference type="ChEBI" id="CHEBI:30013"/>
        <dbReference type="ChEBI" id="CHEBI:30616"/>
        <dbReference type="ChEBI" id="CHEBI:61977"/>
        <dbReference type="ChEBI" id="CHEBI:456216"/>
        <dbReference type="EC" id="2.7.11.1"/>
    </reaction>
</comment>
<feature type="compositionally biased region" description="Acidic residues" evidence="11">
    <location>
        <begin position="311"/>
        <end position="327"/>
    </location>
</feature>
<dbReference type="InterPro" id="IPR000719">
    <property type="entry name" value="Prot_kinase_dom"/>
</dbReference>
<feature type="region of interest" description="Disordered" evidence="11">
    <location>
        <begin position="293"/>
        <end position="341"/>
    </location>
</feature>
<reference evidence="14" key="2">
    <citation type="submission" date="2025-09" db="UniProtKB">
        <authorList>
            <consortium name="Ensembl"/>
        </authorList>
    </citation>
    <scope>IDENTIFICATION</scope>
</reference>
<feature type="region of interest" description="Disordered" evidence="11">
    <location>
        <begin position="571"/>
        <end position="619"/>
    </location>
</feature>
<feature type="compositionally biased region" description="Polar residues" evidence="11">
    <location>
        <begin position="596"/>
        <end position="610"/>
    </location>
</feature>
<feature type="compositionally biased region" description="Low complexity" evidence="11">
    <location>
        <begin position="455"/>
        <end position="477"/>
    </location>
</feature>
<feature type="compositionally biased region" description="Low complexity" evidence="11">
    <location>
        <begin position="648"/>
        <end position="658"/>
    </location>
</feature>